<dbReference type="PROSITE" id="PS50010">
    <property type="entry name" value="DH_2"/>
    <property type="match status" value="1"/>
</dbReference>
<dbReference type="Gene3D" id="2.30.30.40">
    <property type="entry name" value="SH3 Domains"/>
    <property type="match status" value="2"/>
</dbReference>
<feature type="domain" description="PH" evidence="13">
    <location>
        <begin position="416"/>
        <end position="528"/>
    </location>
</feature>
<dbReference type="InterPro" id="IPR036028">
    <property type="entry name" value="SH3-like_dom_sf"/>
</dbReference>
<evidence type="ECO:0000256" key="4">
    <source>
        <dbReference type="ARBA" id="ARBA00022723"/>
    </source>
</evidence>
<dbReference type="InterPro" id="IPR036872">
    <property type="entry name" value="CH_dom_sf"/>
</dbReference>
<dbReference type="InterPro" id="IPR001715">
    <property type="entry name" value="CH_dom"/>
</dbReference>
<feature type="domain" description="DH" evidence="14">
    <location>
        <begin position="204"/>
        <end position="383"/>
    </location>
</feature>
<dbReference type="SMART" id="SM00109">
    <property type="entry name" value="C1"/>
    <property type="match status" value="1"/>
</dbReference>
<protein>
    <recommendedName>
        <fullName evidence="19">Guanine nucleotide exchange factor VAV2</fullName>
    </recommendedName>
</protein>
<dbReference type="InterPro" id="IPR011993">
    <property type="entry name" value="PH-like_dom_sf"/>
</dbReference>
<dbReference type="SMART" id="SM00326">
    <property type="entry name" value="SH3"/>
    <property type="match status" value="2"/>
</dbReference>
<evidence type="ECO:0000259" key="11">
    <source>
        <dbReference type="PROSITE" id="PS50001"/>
    </source>
</evidence>
<accession>A0AAV1Z8I0</accession>
<dbReference type="InterPro" id="IPR002219">
    <property type="entry name" value="PKC_DAG/PE"/>
</dbReference>
<feature type="domain" description="Phorbol-ester/DAG-type" evidence="16">
    <location>
        <begin position="539"/>
        <end position="588"/>
    </location>
</feature>
<evidence type="ECO:0000313" key="18">
    <source>
        <dbReference type="Proteomes" id="UP001497382"/>
    </source>
</evidence>
<dbReference type="PROSITE" id="PS00156">
    <property type="entry name" value="OMPDECASE"/>
    <property type="match status" value="1"/>
</dbReference>
<evidence type="ECO:0000256" key="7">
    <source>
        <dbReference type="ARBA" id="ARBA00022833"/>
    </source>
</evidence>
<dbReference type="InterPro" id="IPR001331">
    <property type="entry name" value="GDS_CDC24_CS"/>
</dbReference>
<dbReference type="PROSITE" id="PS00741">
    <property type="entry name" value="DH_1"/>
    <property type="match status" value="1"/>
</dbReference>
<dbReference type="SUPFAM" id="SSF50729">
    <property type="entry name" value="PH domain-like"/>
    <property type="match status" value="1"/>
</dbReference>
<dbReference type="GO" id="GO:0005085">
    <property type="term" value="F:guanyl-nucleotide exchange factor activity"/>
    <property type="evidence" value="ECO:0007669"/>
    <property type="project" value="UniProtKB-KW"/>
</dbReference>
<dbReference type="SUPFAM" id="SSF47576">
    <property type="entry name" value="Calponin-homology domain, CH-domain"/>
    <property type="match status" value="1"/>
</dbReference>
<keyword evidence="18" id="KW-1185">Reference proteome</keyword>
<dbReference type="InterPro" id="IPR001452">
    <property type="entry name" value="SH3_domain"/>
</dbReference>
<dbReference type="PANTHER" id="PTHR45818">
    <property type="entry name" value="PROTEIN VAV"/>
    <property type="match status" value="1"/>
</dbReference>
<name>A0AAV1Z8I0_9ARAC</name>
<dbReference type="AlphaFoldDB" id="A0AAV1Z8I0"/>
<keyword evidence="4" id="KW-0479">Metal-binding</keyword>
<dbReference type="InterPro" id="IPR000980">
    <property type="entry name" value="SH2"/>
</dbReference>
<dbReference type="GO" id="GO:0004590">
    <property type="term" value="F:orotidine-5'-phosphate decarboxylase activity"/>
    <property type="evidence" value="ECO:0007669"/>
    <property type="project" value="InterPro"/>
</dbReference>
<feature type="domain" description="SH3" evidence="12">
    <location>
        <begin position="618"/>
        <end position="678"/>
    </location>
</feature>
<evidence type="ECO:0000259" key="16">
    <source>
        <dbReference type="PROSITE" id="PS50081"/>
    </source>
</evidence>
<dbReference type="InterPro" id="IPR001849">
    <property type="entry name" value="PH_domain"/>
</dbReference>
<dbReference type="GO" id="GO:0035556">
    <property type="term" value="P:intracellular signal transduction"/>
    <property type="evidence" value="ECO:0007669"/>
    <property type="project" value="InterPro"/>
</dbReference>
<feature type="domain" description="SH3" evidence="12">
    <location>
        <begin position="818"/>
        <end position="879"/>
    </location>
</feature>
<keyword evidence="2" id="KW-0597">Phosphoprotein</keyword>
<dbReference type="Pfam" id="PF07653">
    <property type="entry name" value="SH3_2"/>
    <property type="match status" value="1"/>
</dbReference>
<dbReference type="Gene3D" id="3.30.60.20">
    <property type="match status" value="1"/>
</dbReference>
<evidence type="ECO:0000259" key="15">
    <source>
        <dbReference type="PROSITE" id="PS50021"/>
    </source>
</evidence>
<dbReference type="Gene3D" id="1.10.418.10">
    <property type="entry name" value="Calponin-like domain"/>
    <property type="match status" value="1"/>
</dbReference>
<dbReference type="SUPFAM" id="SSF55550">
    <property type="entry name" value="SH2 domain"/>
    <property type="match status" value="1"/>
</dbReference>
<dbReference type="EMBL" id="CAXIEN010000024">
    <property type="protein sequence ID" value="CAL1266616.1"/>
    <property type="molecule type" value="Genomic_DNA"/>
</dbReference>
<sequence>MAETLWRECADWLIKQQVILPDHRVTWPSAQVLDLVYTLRDGVVLCQLLNKLVPGCIDLKEMSLRPLMSQFLCLKNIRTFLQTCQNVFDISPSDLFEPSMLFDCTDFGKVLHTLSVLSKSEKAEASGIKGFPSLAKHHDYYNDDIYRNLEELANYNEEETMVTLEFPISPRRSKEEDIYEDLCYVTLRIQENASATHPVHPVEKRDYCIKELIETEKNYIEALNMIIKHFMRPLKSILAADIRKVIFMNIKELAEIHTGFHSELYKACTSSQYKISECFMHWKDKFIIYGEYCSKLPASQEKVEELSNKSEVINSAILRCQQEANGGKFKLRDLLSVPMQRILKYHLLLKELIRNTPKTHEDYFGLQKALDAMLDLAQYINEVKRDNETLQIIRDIQASITDLRMPEDLELKDYGRLLKDGELKIRSHDDNRLKNRYVFIFDKVMLMCKSTRIMDKLLGGEQYSFKEALVLLDYKVEDVANTVRVGSRDKWSYFWLLAHRQNKTALTMYAKTEEMKLKWIEAIEKALDNVYPAALRNTDHIFQINTFEKPTTCAECDKLLRGIFYQGYLCSVCAITVHKDCIEDVRSCGAPRLPPRPPSVTVVPQILRRNLSSANKKPYLFKVRARFAYQGPPDHLSFDSDDEIYVTNKLNNICWEGYVARTGKSGFFPPDHVEKRPPSYENPFSSPNINASENAAPAPDYINTMLEGHDWFAGVMERDAATKKLEELPSGTFLLRISPKQNGSYAISINYQNQVKHMRVCTTDNGQHYYLSETKYFKSIVELVNWYRENSLSESFNGLHVTLMIPYKKALAGLTNESILGYAEALYDFQGTSPNMLTLRKGDRIIILSKAGNQKGWWKGQVGDNVGYFPYSYVREIFE</sequence>
<dbReference type="PANTHER" id="PTHR45818:SF3">
    <property type="entry name" value="PROTEIN VAV"/>
    <property type="match status" value="1"/>
</dbReference>
<evidence type="ECO:0000259" key="13">
    <source>
        <dbReference type="PROSITE" id="PS50003"/>
    </source>
</evidence>
<dbReference type="CDD" id="cd20810">
    <property type="entry name" value="C1_VAV"/>
    <property type="match status" value="1"/>
</dbReference>
<dbReference type="GO" id="GO:0008270">
    <property type="term" value="F:zinc ion binding"/>
    <property type="evidence" value="ECO:0007669"/>
    <property type="project" value="UniProtKB-KW"/>
</dbReference>
<dbReference type="PRINTS" id="PR00452">
    <property type="entry name" value="SH3DOMAIN"/>
</dbReference>
<dbReference type="GO" id="GO:0005737">
    <property type="term" value="C:cytoplasm"/>
    <property type="evidence" value="ECO:0007669"/>
    <property type="project" value="TreeGrafter"/>
</dbReference>
<dbReference type="Pfam" id="PF00130">
    <property type="entry name" value="C1_1"/>
    <property type="match status" value="1"/>
</dbReference>
<dbReference type="InterPro" id="IPR055251">
    <property type="entry name" value="SOS1_NGEF_PH"/>
</dbReference>
<dbReference type="InterPro" id="IPR036860">
    <property type="entry name" value="SH2_dom_sf"/>
</dbReference>
<keyword evidence="3" id="KW-0344">Guanine-nucleotide releasing factor</keyword>
<dbReference type="Proteomes" id="UP001497382">
    <property type="component" value="Unassembled WGS sequence"/>
</dbReference>
<evidence type="ECO:0000256" key="6">
    <source>
        <dbReference type="ARBA" id="ARBA00022771"/>
    </source>
</evidence>
<feature type="domain" description="Calponin-homology (CH)" evidence="15">
    <location>
        <begin position="3"/>
        <end position="122"/>
    </location>
</feature>
<dbReference type="PROSITE" id="PS50003">
    <property type="entry name" value="PH_DOMAIN"/>
    <property type="match status" value="1"/>
</dbReference>
<evidence type="ECO:0000256" key="10">
    <source>
        <dbReference type="PROSITE-ProRule" id="PRU00192"/>
    </source>
</evidence>
<keyword evidence="6" id="KW-0863">Zinc-finger</keyword>
<dbReference type="InterPro" id="IPR018089">
    <property type="entry name" value="OMPdecase_AS"/>
</dbReference>
<dbReference type="PROSITE" id="PS50021">
    <property type="entry name" value="CH"/>
    <property type="match status" value="1"/>
</dbReference>
<dbReference type="Pfam" id="PF00307">
    <property type="entry name" value="CH"/>
    <property type="match status" value="1"/>
</dbReference>
<evidence type="ECO:0000259" key="12">
    <source>
        <dbReference type="PROSITE" id="PS50002"/>
    </source>
</evidence>
<evidence type="ECO:0000256" key="9">
    <source>
        <dbReference type="PROSITE-ProRule" id="PRU00191"/>
    </source>
</evidence>
<dbReference type="SMART" id="SM00233">
    <property type="entry name" value="PH"/>
    <property type="match status" value="1"/>
</dbReference>
<dbReference type="CDD" id="cd01223">
    <property type="entry name" value="PH_Vav"/>
    <property type="match status" value="1"/>
</dbReference>
<dbReference type="SMART" id="SM00325">
    <property type="entry name" value="RhoGEF"/>
    <property type="match status" value="1"/>
</dbReference>
<dbReference type="PRINTS" id="PR01887">
    <property type="entry name" value="SPECTRNALPHA"/>
</dbReference>
<dbReference type="SUPFAM" id="SSF48065">
    <property type="entry name" value="DBL homology domain (DH-domain)"/>
    <property type="match status" value="1"/>
</dbReference>
<dbReference type="PRINTS" id="PR00401">
    <property type="entry name" value="SH2DOMAIN"/>
</dbReference>
<comment type="caution">
    <text evidence="17">The sequence shown here is derived from an EMBL/GenBank/DDBJ whole genome shotgun (WGS) entry which is preliminary data.</text>
</comment>
<dbReference type="SUPFAM" id="SSF50044">
    <property type="entry name" value="SH3-domain"/>
    <property type="match status" value="2"/>
</dbReference>
<organism evidence="17 18">
    <name type="scientific">Larinioides sclopetarius</name>
    <dbReference type="NCBI Taxonomy" id="280406"/>
    <lineage>
        <taxon>Eukaryota</taxon>
        <taxon>Metazoa</taxon>
        <taxon>Ecdysozoa</taxon>
        <taxon>Arthropoda</taxon>
        <taxon>Chelicerata</taxon>
        <taxon>Arachnida</taxon>
        <taxon>Araneae</taxon>
        <taxon>Araneomorphae</taxon>
        <taxon>Entelegynae</taxon>
        <taxon>Araneoidea</taxon>
        <taxon>Araneidae</taxon>
        <taxon>Larinioides</taxon>
    </lineage>
</organism>
<evidence type="ECO:0000256" key="5">
    <source>
        <dbReference type="ARBA" id="ARBA00022737"/>
    </source>
</evidence>
<dbReference type="InterPro" id="IPR037832">
    <property type="entry name" value="PH_Vav"/>
</dbReference>
<dbReference type="PROSITE" id="PS50001">
    <property type="entry name" value="SH2"/>
    <property type="match status" value="1"/>
</dbReference>
<dbReference type="Pfam" id="PF00018">
    <property type="entry name" value="SH3_1"/>
    <property type="match status" value="1"/>
</dbReference>
<proteinExistence type="predicted"/>
<dbReference type="CDD" id="cd21201">
    <property type="entry name" value="CH_VAV"/>
    <property type="match status" value="1"/>
</dbReference>
<feature type="domain" description="SH2" evidence="11">
    <location>
        <begin position="711"/>
        <end position="807"/>
    </location>
</feature>
<evidence type="ECO:0008006" key="19">
    <source>
        <dbReference type="Google" id="ProtNLM"/>
    </source>
</evidence>
<dbReference type="Pfam" id="PF00621">
    <property type="entry name" value="RhoGEF"/>
    <property type="match status" value="1"/>
</dbReference>
<keyword evidence="1 10" id="KW-0728">SH3 domain</keyword>
<dbReference type="PROSITE" id="PS50081">
    <property type="entry name" value="ZF_DAG_PE_2"/>
    <property type="match status" value="1"/>
</dbReference>
<evidence type="ECO:0000256" key="1">
    <source>
        <dbReference type="ARBA" id="ARBA00022443"/>
    </source>
</evidence>
<dbReference type="InterPro" id="IPR035899">
    <property type="entry name" value="DBL_dom_sf"/>
</dbReference>
<evidence type="ECO:0000256" key="3">
    <source>
        <dbReference type="ARBA" id="ARBA00022658"/>
    </source>
</evidence>
<dbReference type="Gene3D" id="3.30.505.10">
    <property type="entry name" value="SH2 domain"/>
    <property type="match status" value="1"/>
</dbReference>
<dbReference type="Gene3D" id="1.20.900.10">
    <property type="entry name" value="Dbl homology (DH) domain"/>
    <property type="match status" value="1"/>
</dbReference>
<dbReference type="GO" id="GO:0048468">
    <property type="term" value="P:cell development"/>
    <property type="evidence" value="ECO:0007669"/>
    <property type="project" value="UniProtKB-ARBA"/>
</dbReference>
<dbReference type="GO" id="GO:0016477">
    <property type="term" value="P:cell migration"/>
    <property type="evidence" value="ECO:0007669"/>
    <property type="project" value="TreeGrafter"/>
</dbReference>
<keyword evidence="5" id="KW-0677">Repeat</keyword>
<dbReference type="Pfam" id="PF00017">
    <property type="entry name" value="SH2"/>
    <property type="match status" value="1"/>
</dbReference>
<dbReference type="PROSITE" id="PS00479">
    <property type="entry name" value="ZF_DAG_PE_1"/>
    <property type="match status" value="1"/>
</dbReference>
<keyword evidence="7" id="KW-0862">Zinc</keyword>
<dbReference type="GO" id="GO:0006207">
    <property type="term" value="P:'de novo' pyrimidine nucleobase biosynthetic process"/>
    <property type="evidence" value="ECO:0007669"/>
    <property type="project" value="InterPro"/>
</dbReference>
<evidence type="ECO:0000259" key="14">
    <source>
        <dbReference type="PROSITE" id="PS50010"/>
    </source>
</evidence>
<dbReference type="InterPro" id="IPR000219">
    <property type="entry name" value="DH_dom"/>
</dbReference>
<evidence type="ECO:0000256" key="2">
    <source>
        <dbReference type="ARBA" id="ARBA00022553"/>
    </source>
</evidence>
<reference evidence="17 18" key="1">
    <citation type="submission" date="2024-04" db="EMBL/GenBank/DDBJ databases">
        <authorList>
            <person name="Rising A."/>
            <person name="Reimegard J."/>
            <person name="Sonavane S."/>
            <person name="Akerstrom W."/>
            <person name="Nylinder S."/>
            <person name="Hedman E."/>
            <person name="Kallberg Y."/>
        </authorList>
    </citation>
    <scope>NUCLEOTIDE SEQUENCE [LARGE SCALE GENOMIC DNA]</scope>
</reference>
<dbReference type="Gene3D" id="2.30.29.30">
    <property type="entry name" value="Pleckstrin-homology domain (PH domain)/Phosphotyrosine-binding domain (PTB)"/>
    <property type="match status" value="1"/>
</dbReference>
<dbReference type="Pfam" id="PF22697">
    <property type="entry name" value="SOS1_NGEF_PH"/>
    <property type="match status" value="1"/>
</dbReference>
<keyword evidence="8 9" id="KW-0727">SH2 domain</keyword>
<evidence type="ECO:0000256" key="8">
    <source>
        <dbReference type="ARBA" id="ARBA00022999"/>
    </source>
</evidence>
<dbReference type="CDD" id="cd00160">
    <property type="entry name" value="RhoGEF"/>
    <property type="match status" value="1"/>
</dbReference>
<dbReference type="PROSITE" id="PS50002">
    <property type="entry name" value="SH3"/>
    <property type="match status" value="2"/>
</dbReference>
<dbReference type="SMART" id="SM00033">
    <property type="entry name" value="CH"/>
    <property type="match status" value="1"/>
</dbReference>
<gene>
    <name evidence="17" type="ORF">LARSCL_LOCUS3199</name>
</gene>
<dbReference type="SMART" id="SM00252">
    <property type="entry name" value="SH2"/>
    <property type="match status" value="1"/>
</dbReference>
<evidence type="ECO:0000313" key="17">
    <source>
        <dbReference type="EMBL" id="CAL1266616.1"/>
    </source>
</evidence>